<dbReference type="STRING" id="63057.A0A2P5G0G8"/>
<dbReference type="InterPro" id="IPR039647">
    <property type="entry name" value="EF_hand_pair_protein_CML-like"/>
</dbReference>
<dbReference type="InParanoid" id="A0A2P5G0G8"/>
<keyword evidence="2" id="KW-0677">Repeat</keyword>
<evidence type="ECO:0000256" key="3">
    <source>
        <dbReference type="ARBA" id="ARBA00022837"/>
    </source>
</evidence>
<feature type="domain" description="EF-hand" evidence="4">
    <location>
        <begin position="112"/>
        <end position="146"/>
    </location>
</feature>
<dbReference type="InterPro" id="IPR002048">
    <property type="entry name" value="EF_hand_dom"/>
</dbReference>
<dbReference type="InterPro" id="IPR018247">
    <property type="entry name" value="EF_Hand_1_Ca_BS"/>
</dbReference>
<proteinExistence type="predicted"/>
<accession>A0A2P5G0G8</accession>
<evidence type="ECO:0000256" key="2">
    <source>
        <dbReference type="ARBA" id="ARBA00022737"/>
    </source>
</evidence>
<dbReference type="Proteomes" id="UP000237000">
    <property type="component" value="Unassembled WGS sequence"/>
</dbReference>
<evidence type="ECO:0000259" key="4">
    <source>
        <dbReference type="PROSITE" id="PS50222"/>
    </source>
</evidence>
<dbReference type="OrthoDB" id="26525at2759"/>
<reference evidence="6" key="1">
    <citation type="submission" date="2016-06" db="EMBL/GenBank/DDBJ databases">
        <title>Parallel loss of symbiosis genes in relatives of nitrogen-fixing non-legume Parasponia.</title>
        <authorList>
            <person name="Van Velzen R."/>
            <person name="Holmer R."/>
            <person name="Bu F."/>
            <person name="Rutten L."/>
            <person name="Van Zeijl A."/>
            <person name="Liu W."/>
            <person name="Santuari L."/>
            <person name="Cao Q."/>
            <person name="Sharma T."/>
            <person name="Shen D."/>
            <person name="Roswanjaya Y."/>
            <person name="Wardhani T."/>
            <person name="Kalhor M.S."/>
            <person name="Jansen J."/>
            <person name="Van den Hoogen J."/>
            <person name="Gungor B."/>
            <person name="Hartog M."/>
            <person name="Hontelez J."/>
            <person name="Verver J."/>
            <person name="Yang W.-C."/>
            <person name="Schijlen E."/>
            <person name="Repin R."/>
            <person name="Schilthuizen M."/>
            <person name="Schranz E."/>
            <person name="Heidstra R."/>
            <person name="Miyata K."/>
            <person name="Fedorova E."/>
            <person name="Kohlen W."/>
            <person name="Bisseling T."/>
            <person name="Smit S."/>
            <person name="Geurts R."/>
        </authorList>
    </citation>
    <scope>NUCLEOTIDE SEQUENCE [LARGE SCALE GENOMIC DNA]</scope>
    <source>
        <strain evidence="6">cv. RG33-2</strain>
    </source>
</reference>
<dbReference type="InterPro" id="IPR011992">
    <property type="entry name" value="EF-hand-dom_pair"/>
</dbReference>
<dbReference type="EMBL" id="JXTC01000002">
    <property type="protein sequence ID" value="POO03517.1"/>
    <property type="molecule type" value="Genomic_DNA"/>
</dbReference>
<evidence type="ECO:0000256" key="1">
    <source>
        <dbReference type="ARBA" id="ARBA00022723"/>
    </source>
</evidence>
<name>A0A2P5G0G8_TREOI</name>
<dbReference type="Gene3D" id="1.10.238.10">
    <property type="entry name" value="EF-hand"/>
    <property type="match status" value="1"/>
</dbReference>
<dbReference type="PROSITE" id="PS50222">
    <property type="entry name" value="EF_HAND_2"/>
    <property type="match status" value="2"/>
</dbReference>
<keyword evidence="3" id="KW-0106">Calcium</keyword>
<dbReference type="Pfam" id="PF13499">
    <property type="entry name" value="EF-hand_7"/>
    <property type="match status" value="1"/>
</dbReference>
<dbReference type="FunFam" id="1.10.238.10:FF:000003">
    <property type="entry name" value="Calmodulin A"/>
    <property type="match status" value="1"/>
</dbReference>
<comment type="caution">
    <text evidence="5">The sequence shown here is derived from an EMBL/GenBank/DDBJ whole genome shotgun (WGS) entry which is preliminary data.</text>
</comment>
<organism evidence="5 6">
    <name type="scientific">Trema orientale</name>
    <name type="common">Charcoal tree</name>
    <name type="synonym">Celtis orientalis</name>
    <dbReference type="NCBI Taxonomy" id="63057"/>
    <lineage>
        <taxon>Eukaryota</taxon>
        <taxon>Viridiplantae</taxon>
        <taxon>Streptophyta</taxon>
        <taxon>Embryophyta</taxon>
        <taxon>Tracheophyta</taxon>
        <taxon>Spermatophyta</taxon>
        <taxon>Magnoliopsida</taxon>
        <taxon>eudicotyledons</taxon>
        <taxon>Gunneridae</taxon>
        <taxon>Pentapetalae</taxon>
        <taxon>rosids</taxon>
        <taxon>fabids</taxon>
        <taxon>Rosales</taxon>
        <taxon>Cannabaceae</taxon>
        <taxon>Trema</taxon>
    </lineage>
</organism>
<protein>
    <submittedName>
        <fullName evidence="5">Parvalbumin</fullName>
    </submittedName>
</protein>
<dbReference type="SMART" id="SM00054">
    <property type="entry name" value="EFh"/>
    <property type="match status" value="2"/>
</dbReference>
<evidence type="ECO:0000313" key="6">
    <source>
        <dbReference type="Proteomes" id="UP000237000"/>
    </source>
</evidence>
<dbReference type="GO" id="GO:0005509">
    <property type="term" value="F:calcium ion binding"/>
    <property type="evidence" value="ECO:0007669"/>
    <property type="project" value="InterPro"/>
</dbReference>
<dbReference type="FunCoup" id="A0A2P5G0G8">
    <property type="interactions" value="19"/>
</dbReference>
<dbReference type="CDD" id="cd00051">
    <property type="entry name" value="EFh"/>
    <property type="match status" value="1"/>
</dbReference>
<keyword evidence="1" id="KW-0479">Metal-binding</keyword>
<dbReference type="AlphaFoldDB" id="A0A2P5G0G8"/>
<gene>
    <name evidence="5" type="ORF">TorRG33x02_007220</name>
</gene>
<evidence type="ECO:0000313" key="5">
    <source>
        <dbReference type="EMBL" id="POO03517.1"/>
    </source>
</evidence>
<dbReference type="PANTHER" id="PTHR10891">
    <property type="entry name" value="EF-HAND CALCIUM-BINDING DOMAIN CONTAINING PROTEIN"/>
    <property type="match status" value="1"/>
</dbReference>
<dbReference type="SUPFAM" id="SSF47473">
    <property type="entry name" value="EF-hand"/>
    <property type="match status" value="1"/>
</dbReference>
<keyword evidence="6" id="KW-1185">Reference proteome</keyword>
<sequence>MSTSTSASTSLFGPLEFHHEEFSKEEVKMVMNKLGIMICGGKEHGDDYVPQREVIGGEELLGLFEEEEPSLEELKEAFDVFDYNKDGFIDAQELGRVLSNLGLLIKESGSIIRDECLRNMIKNVDENQDGVVDFNEFVNFMENCFF</sequence>
<feature type="domain" description="EF-hand" evidence="4">
    <location>
        <begin position="69"/>
        <end position="104"/>
    </location>
</feature>
<dbReference type="PROSITE" id="PS00018">
    <property type="entry name" value="EF_HAND_1"/>
    <property type="match status" value="2"/>
</dbReference>